<evidence type="ECO:0000256" key="2">
    <source>
        <dbReference type="ARBA" id="ARBA00022729"/>
    </source>
</evidence>
<dbReference type="PANTHER" id="PTHR34216">
    <property type="match status" value="1"/>
</dbReference>
<evidence type="ECO:0000313" key="4">
    <source>
        <dbReference type="EMBL" id="SDH81655.1"/>
    </source>
</evidence>
<dbReference type="Pfam" id="PF01522">
    <property type="entry name" value="Polysacc_deac_1"/>
    <property type="match status" value="1"/>
</dbReference>
<dbReference type="GO" id="GO:0016810">
    <property type="term" value="F:hydrolase activity, acting on carbon-nitrogen (but not peptide) bonds"/>
    <property type="evidence" value="ECO:0007669"/>
    <property type="project" value="InterPro"/>
</dbReference>
<keyword evidence="5" id="KW-1185">Reference proteome</keyword>
<dbReference type="STRING" id="1174501.SAMN05216192_101245"/>
<dbReference type="SUPFAM" id="SSF88713">
    <property type="entry name" value="Glycoside hydrolase/deacetylase"/>
    <property type="match status" value="1"/>
</dbReference>
<dbReference type="EMBL" id="FNDX01000001">
    <property type="protein sequence ID" value="SDH81655.1"/>
    <property type="molecule type" value="Genomic_DNA"/>
</dbReference>
<dbReference type="GO" id="GO:0005576">
    <property type="term" value="C:extracellular region"/>
    <property type="evidence" value="ECO:0007669"/>
    <property type="project" value="UniProtKB-SubCell"/>
</dbReference>
<feature type="domain" description="NodB homology" evidence="3">
    <location>
        <begin position="14"/>
        <end position="276"/>
    </location>
</feature>
<dbReference type="GO" id="GO:0005975">
    <property type="term" value="P:carbohydrate metabolic process"/>
    <property type="evidence" value="ECO:0007669"/>
    <property type="project" value="InterPro"/>
</dbReference>
<evidence type="ECO:0000313" key="5">
    <source>
        <dbReference type="Proteomes" id="UP000199050"/>
    </source>
</evidence>
<sequence>MKRITKLWPGGKPKAFTLSYDDGVEQDRRLIGIFNKYNLKATFNLNSGIQHEGSFWVDKGRTIRRMNPEGLEALYEGHEIAVHSLTHPILPDLPRELMLTEILEDKRNLEQKFGYLVTGMAYPFGAYNAAVIEVLKASGLEYARTVNSHLKFNLPENPYEWHPTCHHNHPELMNLAEAFLAERFGSLSLFYVWGHSYEFDVQDNWERIEEFSQKISNHPEVWYATNIEIIRYMEACSRLKFSVDCTLAYNPSALAVWVSADGNAVEVPPGKTVQLY</sequence>
<reference evidence="5" key="1">
    <citation type="submission" date="2016-10" db="EMBL/GenBank/DDBJ databases">
        <authorList>
            <person name="Varghese N."/>
            <person name="Submissions S."/>
        </authorList>
    </citation>
    <scope>NUCLEOTIDE SEQUENCE [LARGE SCALE GENOMIC DNA]</scope>
    <source>
        <strain evidence="5">CGMCC 1.11012</strain>
    </source>
</reference>
<dbReference type="PROSITE" id="PS51677">
    <property type="entry name" value="NODB"/>
    <property type="match status" value="1"/>
</dbReference>
<gene>
    <name evidence="4" type="ORF">SAMN05216192_101245</name>
</gene>
<comment type="subcellular location">
    <subcellularLocation>
        <location evidence="1">Secreted</location>
    </subcellularLocation>
</comment>
<name>A0A1G8FHR4_9BACL</name>
<evidence type="ECO:0000256" key="1">
    <source>
        <dbReference type="ARBA" id="ARBA00004613"/>
    </source>
</evidence>
<evidence type="ECO:0000259" key="3">
    <source>
        <dbReference type="PROSITE" id="PS51677"/>
    </source>
</evidence>
<dbReference type="AlphaFoldDB" id="A0A1G8FHR4"/>
<protein>
    <submittedName>
        <fullName evidence="4">Polysaccharide deacetylase</fullName>
    </submittedName>
</protein>
<keyword evidence="2" id="KW-0732">Signal</keyword>
<proteinExistence type="predicted"/>
<dbReference type="OrthoDB" id="43281at2"/>
<dbReference type="Gene3D" id="3.20.20.370">
    <property type="entry name" value="Glycoside hydrolase/deacetylase"/>
    <property type="match status" value="1"/>
</dbReference>
<dbReference type="CDD" id="cd10967">
    <property type="entry name" value="CE4_GLA_like_6s"/>
    <property type="match status" value="1"/>
</dbReference>
<dbReference type="PANTHER" id="PTHR34216:SF3">
    <property type="entry name" value="POLY-BETA-1,6-N-ACETYL-D-GLUCOSAMINE N-DEACETYLASE"/>
    <property type="match status" value="1"/>
</dbReference>
<dbReference type="RefSeq" id="WP_090711373.1">
    <property type="nucleotide sequence ID" value="NZ_CBCSKY010000007.1"/>
</dbReference>
<dbReference type="InterPro" id="IPR002509">
    <property type="entry name" value="NODB_dom"/>
</dbReference>
<organism evidence="4 5">
    <name type="scientific">Paenibacillus typhae</name>
    <dbReference type="NCBI Taxonomy" id="1174501"/>
    <lineage>
        <taxon>Bacteria</taxon>
        <taxon>Bacillati</taxon>
        <taxon>Bacillota</taxon>
        <taxon>Bacilli</taxon>
        <taxon>Bacillales</taxon>
        <taxon>Paenibacillaceae</taxon>
        <taxon>Paenibacillus</taxon>
    </lineage>
</organism>
<dbReference type="InterPro" id="IPR051398">
    <property type="entry name" value="Polysacch_Deacetylase"/>
</dbReference>
<accession>A0A1G8FHR4</accession>
<dbReference type="Proteomes" id="UP000199050">
    <property type="component" value="Unassembled WGS sequence"/>
</dbReference>
<dbReference type="InterPro" id="IPR011330">
    <property type="entry name" value="Glyco_hydro/deAcase_b/a-brl"/>
</dbReference>